<dbReference type="GO" id="GO:0003677">
    <property type="term" value="F:DNA binding"/>
    <property type="evidence" value="ECO:0007669"/>
    <property type="project" value="UniProtKB-KW"/>
</dbReference>
<dbReference type="PANTHER" id="PTHR46797:SF23">
    <property type="entry name" value="HTH-TYPE TRANSCRIPTIONAL REGULATOR SUTR"/>
    <property type="match status" value="1"/>
</dbReference>
<reference evidence="6 7" key="1">
    <citation type="submission" date="2019-03" db="EMBL/GenBank/DDBJ databases">
        <title>Genomic Encyclopedia of Type Strains, Phase IV (KMG-IV): sequencing the most valuable type-strain genomes for metagenomic binning, comparative biology and taxonomic classification.</title>
        <authorList>
            <person name="Goeker M."/>
        </authorList>
    </citation>
    <scope>NUCLEOTIDE SEQUENCE [LARGE SCALE GENOMIC DNA]</scope>
    <source>
        <strain evidence="6 7">DSM 18063</strain>
    </source>
</reference>
<keyword evidence="4" id="KW-0804">Transcription</keyword>
<dbReference type="PROSITE" id="PS50943">
    <property type="entry name" value="HTH_CROC1"/>
    <property type="match status" value="1"/>
</dbReference>
<evidence type="ECO:0000256" key="3">
    <source>
        <dbReference type="ARBA" id="ARBA00023125"/>
    </source>
</evidence>
<comment type="caution">
    <text evidence="6">The sequence shown here is derived from an EMBL/GenBank/DDBJ whole genome shotgun (WGS) entry which is preliminary data.</text>
</comment>
<evidence type="ECO:0000259" key="5">
    <source>
        <dbReference type="PROSITE" id="PS50943"/>
    </source>
</evidence>
<dbReference type="PANTHER" id="PTHR46797">
    <property type="entry name" value="HTH-TYPE TRANSCRIPTIONAL REGULATOR"/>
    <property type="match status" value="1"/>
</dbReference>
<keyword evidence="7" id="KW-1185">Reference proteome</keyword>
<gene>
    <name evidence="6" type="ORF">EV662_104151</name>
</gene>
<dbReference type="Pfam" id="PF09856">
    <property type="entry name" value="ScfRs"/>
    <property type="match status" value="1"/>
</dbReference>
<comment type="similarity">
    <text evidence="1">Belongs to the short-chain fatty acyl-CoA assimilation regulator (ScfR) family.</text>
</comment>
<dbReference type="InterPro" id="IPR050807">
    <property type="entry name" value="TransReg_Diox_bact_type"/>
</dbReference>
<dbReference type="InterPro" id="IPR026281">
    <property type="entry name" value="HTH_RamB"/>
</dbReference>
<evidence type="ECO:0000256" key="4">
    <source>
        <dbReference type="ARBA" id="ARBA00023163"/>
    </source>
</evidence>
<dbReference type="SUPFAM" id="SSF47413">
    <property type="entry name" value="lambda repressor-like DNA-binding domains"/>
    <property type="match status" value="1"/>
</dbReference>
<keyword evidence="3" id="KW-0238">DNA-binding</keyword>
<dbReference type="GO" id="GO:0003700">
    <property type="term" value="F:DNA-binding transcription factor activity"/>
    <property type="evidence" value="ECO:0007669"/>
    <property type="project" value="TreeGrafter"/>
</dbReference>
<name>A0A4R2Q043_9RHOB</name>
<dbReference type="RefSeq" id="WP_132461742.1">
    <property type="nucleotide sequence ID" value="NZ_SLXP01000004.1"/>
</dbReference>
<dbReference type="CDD" id="cd00093">
    <property type="entry name" value="HTH_XRE"/>
    <property type="match status" value="1"/>
</dbReference>
<dbReference type="Pfam" id="PF06114">
    <property type="entry name" value="Peptidase_M78"/>
    <property type="match status" value="1"/>
</dbReference>
<dbReference type="OrthoDB" id="1123084at2"/>
<dbReference type="EMBL" id="SLXP01000004">
    <property type="protein sequence ID" value="TCP41807.1"/>
    <property type="molecule type" value="Genomic_DNA"/>
</dbReference>
<dbReference type="Pfam" id="PF01381">
    <property type="entry name" value="HTH_3"/>
    <property type="match status" value="1"/>
</dbReference>
<keyword evidence="2" id="KW-0805">Transcription regulation</keyword>
<dbReference type="InterPro" id="IPR001387">
    <property type="entry name" value="Cro/C1-type_HTH"/>
</dbReference>
<sequence>MRKALIGSQLRQLRRDHGHTQAEMARRLKISPAYVNLLENNQRALSVPVLMALTEAYGVDMRELLSDRDAARLAEIRSAVADPAFAKDRPDLPELRGAVDHAPRLVDLFLQLYRSHRGAVERLARLGDSASGDDLLRTSPETAIHDFFRDNSNYFDPLEAAADEIRRQIVGAPDDMYALLKRYLRMKFQIDVRQVSIEEMPDTLRLFDARGGRVLLSEALDHPNRVFQVAHMLALVELPDLLDELIAASGIGPEQARARCRVELANYFAAALLMPYGPFLDLAEKTAYDIDRMAAAFGMTFEQVGHRLTTLQRDGARGIGFFLLRIDRAGNVTKRVNATPFALAEKGGSCPVWNIHNAFTTPDVILPQLVEMPDGAQFFTISRTTRRPVVSRDLQDNRLVVALGCERSDAHRIGYARAVNLDRDSGTIARIGIGCQFCPRQACSQRAHQPMHMDLPIDTNRRGTTRYES</sequence>
<dbReference type="SMART" id="SM00530">
    <property type="entry name" value="HTH_XRE"/>
    <property type="match status" value="1"/>
</dbReference>
<dbReference type="AlphaFoldDB" id="A0A4R2Q043"/>
<evidence type="ECO:0000313" key="6">
    <source>
        <dbReference type="EMBL" id="TCP41807.1"/>
    </source>
</evidence>
<dbReference type="Gene3D" id="1.10.260.40">
    <property type="entry name" value="lambda repressor-like DNA-binding domains"/>
    <property type="match status" value="1"/>
</dbReference>
<dbReference type="Proteomes" id="UP000294835">
    <property type="component" value="Unassembled WGS sequence"/>
</dbReference>
<feature type="domain" description="HTH cro/C1-type" evidence="5">
    <location>
        <begin position="10"/>
        <end position="64"/>
    </location>
</feature>
<evidence type="ECO:0000256" key="2">
    <source>
        <dbReference type="ARBA" id="ARBA00023015"/>
    </source>
</evidence>
<proteinExistence type="inferred from homology"/>
<dbReference type="GO" id="GO:0005829">
    <property type="term" value="C:cytosol"/>
    <property type="evidence" value="ECO:0007669"/>
    <property type="project" value="TreeGrafter"/>
</dbReference>
<protein>
    <recommendedName>
        <fullName evidence="5">HTH cro/C1-type domain-containing protein</fullName>
    </recommendedName>
</protein>
<accession>A0A4R2Q043</accession>
<dbReference type="InterPro" id="IPR010359">
    <property type="entry name" value="IrrE_HExxH"/>
</dbReference>
<dbReference type="PIRSF" id="PIRSF019251">
    <property type="entry name" value="Rv0465c"/>
    <property type="match status" value="1"/>
</dbReference>
<organism evidence="6 7">
    <name type="scientific">Rhodovulum marinum</name>
    <dbReference type="NCBI Taxonomy" id="320662"/>
    <lineage>
        <taxon>Bacteria</taxon>
        <taxon>Pseudomonadati</taxon>
        <taxon>Pseudomonadota</taxon>
        <taxon>Alphaproteobacteria</taxon>
        <taxon>Rhodobacterales</taxon>
        <taxon>Paracoccaceae</taxon>
        <taxon>Rhodovulum</taxon>
    </lineage>
</organism>
<evidence type="ECO:0000256" key="1">
    <source>
        <dbReference type="ARBA" id="ARBA00007227"/>
    </source>
</evidence>
<dbReference type="InterPro" id="IPR018653">
    <property type="entry name" value="ScfR_C"/>
</dbReference>
<dbReference type="InterPro" id="IPR010982">
    <property type="entry name" value="Lambda_DNA-bd_dom_sf"/>
</dbReference>
<evidence type="ECO:0000313" key="7">
    <source>
        <dbReference type="Proteomes" id="UP000294835"/>
    </source>
</evidence>